<evidence type="ECO:0000313" key="2">
    <source>
        <dbReference type="Proteomes" id="UP001386437"/>
    </source>
</evidence>
<accession>A0ABU8IYW5</accession>
<dbReference type="EMBL" id="JACFYJ010000054">
    <property type="protein sequence ID" value="MEI6000612.1"/>
    <property type="molecule type" value="Genomic_DNA"/>
</dbReference>
<protein>
    <submittedName>
        <fullName evidence="1">Uncharacterized protein</fullName>
    </submittedName>
</protein>
<keyword evidence="2" id="KW-1185">Reference proteome</keyword>
<comment type="caution">
    <text evidence="1">The sequence shown here is derived from an EMBL/GenBank/DDBJ whole genome shotgun (WGS) entry which is preliminary data.</text>
</comment>
<reference evidence="1 2" key="1">
    <citation type="journal article" date="2022" name="Arch. Microbiol.">
        <title>Paraburkholderia bengalensis sp. nov. isolated from roots of Oryza sativa, IR64.</title>
        <authorList>
            <person name="Nag P."/>
            <person name="Mondal N."/>
            <person name="Sarkar J."/>
            <person name="Das S."/>
        </authorList>
    </citation>
    <scope>NUCLEOTIDE SEQUENCE [LARGE SCALE GENOMIC DNA]</scope>
    <source>
        <strain evidence="1 2">IR64_4_BI</strain>
    </source>
</reference>
<evidence type="ECO:0000313" key="1">
    <source>
        <dbReference type="EMBL" id="MEI6000612.1"/>
    </source>
</evidence>
<proteinExistence type="predicted"/>
<sequence length="64" mass="7271">MRDSSRYVAQWPWQAGACLLFSSELFRALDIGAELAHYRRRIPSEIDAGTIPSPIKANRQALLR</sequence>
<name>A0ABU8IYW5_9BURK</name>
<organism evidence="1 2">
    <name type="scientific">Paraburkholderia bengalensis</name>
    <dbReference type="NCBI Taxonomy" id="2747562"/>
    <lineage>
        <taxon>Bacteria</taxon>
        <taxon>Pseudomonadati</taxon>
        <taxon>Pseudomonadota</taxon>
        <taxon>Betaproteobacteria</taxon>
        <taxon>Burkholderiales</taxon>
        <taxon>Burkholderiaceae</taxon>
        <taxon>Paraburkholderia</taxon>
    </lineage>
</organism>
<gene>
    <name evidence="1" type="ORF">H3V53_26510</name>
</gene>
<dbReference type="RefSeq" id="WP_336600510.1">
    <property type="nucleotide sequence ID" value="NZ_JACFYJ010000054.1"/>
</dbReference>
<dbReference type="Proteomes" id="UP001386437">
    <property type="component" value="Unassembled WGS sequence"/>
</dbReference>